<dbReference type="Proteomes" id="UP001500393">
    <property type="component" value="Unassembled WGS sequence"/>
</dbReference>
<evidence type="ECO:0000313" key="1">
    <source>
        <dbReference type="EMBL" id="GAA1616422.1"/>
    </source>
</evidence>
<sequence>MITRRAHARRTGASRRLPSNCPSCGWQADSAEDKKLLQDELLTEWWALGQVEPATMTTEQKYCGQCRPSTVYLVACGICRDGPLLAGELAAVAIASEPDLPVVVAEALTDRGWRQLADVRGKGPGWVCCR</sequence>
<keyword evidence="2" id="KW-1185">Reference proteome</keyword>
<protein>
    <submittedName>
        <fullName evidence="1">Uncharacterized protein</fullName>
    </submittedName>
</protein>
<evidence type="ECO:0000313" key="2">
    <source>
        <dbReference type="Proteomes" id="UP001500393"/>
    </source>
</evidence>
<dbReference type="EMBL" id="BAAAOS010000066">
    <property type="protein sequence ID" value="GAA1616422.1"/>
    <property type="molecule type" value="Genomic_DNA"/>
</dbReference>
<proteinExistence type="predicted"/>
<name>A0ABN2ESY9_9ACTN</name>
<reference evidence="1 2" key="1">
    <citation type="journal article" date="2019" name="Int. J. Syst. Evol. Microbiol.">
        <title>The Global Catalogue of Microorganisms (GCM) 10K type strain sequencing project: providing services to taxonomists for standard genome sequencing and annotation.</title>
        <authorList>
            <consortium name="The Broad Institute Genomics Platform"/>
            <consortium name="The Broad Institute Genome Sequencing Center for Infectious Disease"/>
            <person name="Wu L."/>
            <person name="Ma J."/>
        </authorList>
    </citation>
    <scope>NUCLEOTIDE SEQUENCE [LARGE SCALE GENOMIC DNA]</scope>
    <source>
        <strain evidence="1 2">JCM 14969</strain>
    </source>
</reference>
<dbReference type="RefSeq" id="WP_344222277.1">
    <property type="nucleotide sequence ID" value="NZ_BAAAOS010000066.1"/>
</dbReference>
<accession>A0ABN2ESY9</accession>
<comment type="caution">
    <text evidence="1">The sequence shown here is derived from an EMBL/GenBank/DDBJ whole genome shotgun (WGS) entry which is preliminary data.</text>
</comment>
<gene>
    <name evidence="1" type="ORF">GCM10009789_83020</name>
</gene>
<organism evidence="1 2">
    <name type="scientific">Kribbella sancticallisti</name>
    <dbReference type="NCBI Taxonomy" id="460087"/>
    <lineage>
        <taxon>Bacteria</taxon>
        <taxon>Bacillati</taxon>
        <taxon>Actinomycetota</taxon>
        <taxon>Actinomycetes</taxon>
        <taxon>Propionibacteriales</taxon>
        <taxon>Kribbellaceae</taxon>
        <taxon>Kribbella</taxon>
    </lineage>
</organism>